<organism evidence="1 2">
    <name type="scientific">Klebsiella pneumoniae 30684/NJST258_2</name>
    <dbReference type="NCBI Taxonomy" id="1420013"/>
    <lineage>
        <taxon>Bacteria</taxon>
        <taxon>Pseudomonadati</taxon>
        <taxon>Pseudomonadota</taxon>
        <taxon>Gammaproteobacteria</taxon>
        <taxon>Enterobacterales</taxon>
        <taxon>Enterobacteriaceae</taxon>
        <taxon>Klebsiella/Raoultella group</taxon>
        <taxon>Klebsiella</taxon>
        <taxon>Klebsiella pneumoniae complex</taxon>
    </lineage>
</organism>
<dbReference type="HOGENOM" id="CLU_3217531_0_0_6"/>
<evidence type="ECO:0000313" key="1">
    <source>
        <dbReference type="EMBL" id="AHM79543.1"/>
    </source>
</evidence>
<dbReference type="AlphaFoldDB" id="W8UV67"/>
<protein>
    <submittedName>
        <fullName evidence="1">Uncharacterized protein</fullName>
    </submittedName>
</protein>
<evidence type="ECO:0000313" key="2">
    <source>
        <dbReference type="Proteomes" id="UP000019586"/>
    </source>
</evidence>
<name>W8UV67_KLEPN</name>
<dbReference type="EMBL" id="CP006918">
    <property type="protein sequence ID" value="AHM79543.1"/>
    <property type="molecule type" value="Genomic_DNA"/>
</dbReference>
<dbReference type="KEGG" id="kps:KPNJ2_02763"/>
<gene>
    <name evidence="1" type="ORF">KPNJ2_02763</name>
</gene>
<proteinExistence type="predicted"/>
<dbReference type="Proteomes" id="UP000019586">
    <property type="component" value="Chromosome"/>
</dbReference>
<reference evidence="1 2" key="1">
    <citation type="journal article" date="2014" name="Proc. Natl. Acad. Sci. U.S.A.">
        <title>Molecular dissection of the evolution of carbapenem-resistant multilocus sequence type 258 Klebsiella pneumoniae.</title>
        <authorList>
            <person name="Deleo F.R."/>
            <person name="Chen L."/>
            <person name="Porcella S.F."/>
            <person name="Martens C.A."/>
            <person name="Kobayashi S.D."/>
            <person name="Porter A.R."/>
            <person name="Chavda K.D."/>
            <person name="Jacobs M.R."/>
            <person name="Mathema B."/>
            <person name="Olsen R.J."/>
            <person name="Bonomo R.A."/>
            <person name="Musser J.M."/>
            <person name="Kreiswirth B.N."/>
        </authorList>
    </citation>
    <scope>NUCLEOTIDE SEQUENCE [LARGE SCALE GENOMIC DNA]</scope>
    <source>
        <strain evidence="1">30684/NJST258_2</strain>
    </source>
</reference>
<sequence length="44" mass="4985">MQLRPVYRLFIYCGHGYYFPVFVVRSLAGIETIPFVSSQVVAGC</sequence>
<accession>W8UV67</accession>